<dbReference type="Pfam" id="PF01557">
    <property type="entry name" value="FAA_hydrolase"/>
    <property type="match status" value="1"/>
</dbReference>
<comment type="caution">
    <text evidence="3">The sequence shown here is derived from an EMBL/GenBank/DDBJ whole genome shotgun (WGS) entry which is preliminary data.</text>
</comment>
<name>A0ABP3DCP6_9BURK</name>
<organism evidence="3 4">
    <name type="scientific">Castellaniella daejeonensis</name>
    <dbReference type="NCBI Taxonomy" id="659013"/>
    <lineage>
        <taxon>Bacteria</taxon>
        <taxon>Pseudomonadati</taxon>
        <taxon>Pseudomonadota</taxon>
        <taxon>Betaproteobacteria</taxon>
        <taxon>Burkholderiales</taxon>
        <taxon>Alcaligenaceae</taxon>
        <taxon>Castellaniella</taxon>
    </lineage>
</organism>
<evidence type="ECO:0000313" key="3">
    <source>
        <dbReference type="EMBL" id="GAA0227777.1"/>
    </source>
</evidence>
<dbReference type="InterPro" id="IPR011234">
    <property type="entry name" value="Fumarylacetoacetase-like_C"/>
</dbReference>
<dbReference type="EMBL" id="BAAAFN010000011">
    <property type="protein sequence ID" value="GAA0227777.1"/>
    <property type="molecule type" value="Genomic_DNA"/>
</dbReference>
<protein>
    <submittedName>
        <fullName evidence="3">Fumarylacetoacetate hydrolase family protein</fullName>
    </submittedName>
</protein>
<keyword evidence="1" id="KW-0479">Metal-binding</keyword>
<evidence type="ECO:0000256" key="1">
    <source>
        <dbReference type="ARBA" id="ARBA00022723"/>
    </source>
</evidence>
<feature type="domain" description="Fumarylacetoacetase-like C-terminal" evidence="2">
    <location>
        <begin position="28"/>
        <end position="231"/>
    </location>
</feature>
<dbReference type="InterPro" id="IPR036663">
    <property type="entry name" value="Fumarylacetoacetase_C_sf"/>
</dbReference>
<keyword evidence="4" id="KW-1185">Reference proteome</keyword>
<dbReference type="PANTHER" id="PTHR11820:SF90">
    <property type="entry name" value="FLUTATHIONE S-TRANSFERASE"/>
    <property type="match status" value="1"/>
</dbReference>
<dbReference type="SUPFAM" id="SSF56529">
    <property type="entry name" value="FAH"/>
    <property type="match status" value="1"/>
</dbReference>
<sequence>MDETVIPRPEVPSVAVQGTSARFPVRRIYCVGRNYAEHAREMGDSGREPPFFFSKPADAVLSVAEGAEGVLPYPPLTQDLHHEVELVAALGSGGRDLTPEQAAACVWGYAIGLDMTRRDLQAAAKKAGRPWETGKAFDYSAPIGPLHPAASTGALAKGAITLSVNGLPRQSGDLSDMIWSVPEAIAYLSTLFELRAGDLIYTGTPAGVGAVVSGDRLEGAIEGLGTLRVRIG</sequence>
<dbReference type="Proteomes" id="UP001501176">
    <property type="component" value="Unassembled WGS sequence"/>
</dbReference>
<gene>
    <name evidence="3" type="ORF">GCM10009125_15980</name>
</gene>
<dbReference type="GO" id="GO:0016787">
    <property type="term" value="F:hydrolase activity"/>
    <property type="evidence" value="ECO:0007669"/>
    <property type="project" value="UniProtKB-KW"/>
</dbReference>
<evidence type="ECO:0000259" key="2">
    <source>
        <dbReference type="Pfam" id="PF01557"/>
    </source>
</evidence>
<proteinExistence type="predicted"/>
<keyword evidence="3" id="KW-0378">Hydrolase</keyword>
<evidence type="ECO:0000313" key="4">
    <source>
        <dbReference type="Proteomes" id="UP001501176"/>
    </source>
</evidence>
<dbReference type="Gene3D" id="3.90.850.10">
    <property type="entry name" value="Fumarylacetoacetase-like, C-terminal domain"/>
    <property type="match status" value="1"/>
</dbReference>
<accession>A0ABP3DCP6</accession>
<dbReference type="RefSeq" id="WP_325124935.1">
    <property type="nucleotide sequence ID" value="NZ_BAAAFN010000011.1"/>
</dbReference>
<dbReference type="PANTHER" id="PTHR11820">
    <property type="entry name" value="ACYLPYRUVASE"/>
    <property type="match status" value="1"/>
</dbReference>
<reference evidence="4" key="1">
    <citation type="journal article" date="2019" name="Int. J. Syst. Evol. Microbiol.">
        <title>The Global Catalogue of Microorganisms (GCM) 10K type strain sequencing project: providing services to taxonomists for standard genome sequencing and annotation.</title>
        <authorList>
            <consortium name="The Broad Institute Genomics Platform"/>
            <consortium name="The Broad Institute Genome Sequencing Center for Infectious Disease"/>
            <person name="Wu L."/>
            <person name="Ma J."/>
        </authorList>
    </citation>
    <scope>NUCLEOTIDE SEQUENCE [LARGE SCALE GENOMIC DNA]</scope>
    <source>
        <strain evidence="4">JCM 16240</strain>
    </source>
</reference>